<comment type="caution">
    <text evidence="3">The sequence shown here is derived from an EMBL/GenBank/DDBJ whole genome shotgun (WGS) entry which is preliminary data.</text>
</comment>
<proteinExistence type="predicted"/>
<accession>A0A5M3YT41</accession>
<reference evidence="3 4" key="1">
    <citation type="submission" date="2020-01" db="EMBL/GenBank/DDBJ databases">
        <title>Aspergillus terreus IFO 6365 whole genome shotgun sequence.</title>
        <authorList>
            <person name="Kanamasa S."/>
            <person name="Takahashi H."/>
        </authorList>
    </citation>
    <scope>NUCLEOTIDE SEQUENCE [LARGE SCALE GENOMIC DNA]</scope>
    <source>
        <strain evidence="3 4">IFO 6365</strain>
    </source>
</reference>
<feature type="region of interest" description="Disordered" evidence="1">
    <location>
        <begin position="31"/>
        <end position="98"/>
    </location>
</feature>
<sequence length="98" mass="9816">MKVFAAFATVAALFLAPAVADGINDRVTMIPAPAPPAGTEPPTFPPGPPGVPPAASWPNGAPVPTGTAPSGPVPTATGIPFPPGFERSHARQFRPIDA</sequence>
<evidence type="ECO:0000256" key="2">
    <source>
        <dbReference type="SAM" id="SignalP"/>
    </source>
</evidence>
<dbReference type="EMBL" id="BLJY01000004">
    <property type="protein sequence ID" value="GFF15396.1"/>
    <property type="molecule type" value="Genomic_DNA"/>
</dbReference>
<feature type="compositionally biased region" description="Pro residues" evidence="1">
    <location>
        <begin position="32"/>
        <end position="52"/>
    </location>
</feature>
<dbReference type="AlphaFoldDB" id="A0A5M3YT41"/>
<feature type="compositionally biased region" description="Basic and acidic residues" evidence="1">
    <location>
        <begin position="86"/>
        <end position="98"/>
    </location>
</feature>
<protein>
    <submittedName>
        <fullName evidence="3">Uncharacterized protein</fullName>
    </submittedName>
</protein>
<gene>
    <name evidence="3" type="ORF">ATEIFO6365_0004051500</name>
</gene>
<evidence type="ECO:0000313" key="3">
    <source>
        <dbReference type="EMBL" id="GFF15396.1"/>
    </source>
</evidence>
<feature type="signal peptide" evidence="2">
    <location>
        <begin position="1"/>
        <end position="20"/>
    </location>
</feature>
<name>A0A5M3YT41_ASPTE</name>
<evidence type="ECO:0000313" key="4">
    <source>
        <dbReference type="Proteomes" id="UP000452235"/>
    </source>
</evidence>
<organism evidence="3 4">
    <name type="scientific">Aspergillus terreus</name>
    <dbReference type="NCBI Taxonomy" id="33178"/>
    <lineage>
        <taxon>Eukaryota</taxon>
        <taxon>Fungi</taxon>
        <taxon>Dikarya</taxon>
        <taxon>Ascomycota</taxon>
        <taxon>Pezizomycotina</taxon>
        <taxon>Eurotiomycetes</taxon>
        <taxon>Eurotiomycetidae</taxon>
        <taxon>Eurotiales</taxon>
        <taxon>Aspergillaceae</taxon>
        <taxon>Aspergillus</taxon>
        <taxon>Aspergillus subgen. Circumdati</taxon>
    </lineage>
</organism>
<keyword evidence="2" id="KW-0732">Signal</keyword>
<evidence type="ECO:0000256" key="1">
    <source>
        <dbReference type="SAM" id="MobiDB-lite"/>
    </source>
</evidence>
<keyword evidence="4" id="KW-1185">Reference proteome</keyword>
<feature type="chain" id="PRO_5043725152" evidence="2">
    <location>
        <begin position="21"/>
        <end position="98"/>
    </location>
</feature>
<dbReference type="Proteomes" id="UP000452235">
    <property type="component" value="Unassembled WGS sequence"/>
</dbReference>